<name>A0A2T7NWT1_POMCA</name>
<dbReference type="AlphaFoldDB" id="A0A2T7NWT1"/>
<dbReference type="EMBL" id="PZQS01000008">
    <property type="protein sequence ID" value="PVD25629.1"/>
    <property type="molecule type" value="Genomic_DNA"/>
</dbReference>
<proteinExistence type="predicted"/>
<dbReference type="Proteomes" id="UP000245119">
    <property type="component" value="Linkage Group LG8"/>
</dbReference>
<organism evidence="1 2">
    <name type="scientific">Pomacea canaliculata</name>
    <name type="common">Golden apple snail</name>
    <dbReference type="NCBI Taxonomy" id="400727"/>
    <lineage>
        <taxon>Eukaryota</taxon>
        <taxon>Metazoa</taxon>
        <taxon>Spiralia</taxon>
        <taxon>Lophotrochozoa</taxon>
        <taxon>Mollusca</taxon>
        <taxon>Gastropoda</taxon>
        <taxon>Caenogastropoda</taxon>
        <taxon>Architaenioglossa</taxon>
        <taxon>Ampullarioidea</taxon>
        <taxon>Ampullariidae</taxon>
        <taxon>Pomacea</taxon>
    </lineage>
</organism>
<accession>A0A2T7NWT1</accession>
<reference evidence="1 2" key="1">
    <citation type="submission" date="2018-04" db="EMBL/GenBank/DDBJ databases">
        <title>The genome of golden apple snail Pomacea canaliculata provides insight into stress tolerance and invasive adaptation.</title>
        <authorList>
            <person name="Liu C."/>
            <person name="Liu B."/>
            <person name="Ren Y."/>
            <person name="Zhang Y."/>
            <person name="Wang H."/>
            <person name="Li S."/>
            <person name="Jiang F."/>
            <person name="Yin L."/>
            <person name="Zhang G."/>
            <person name="Qian W."/>
            <person name="Fan W."/>
        </authorList>
    </citation>
    <scope>NUCLEOTIDE SEQUENCE [LARGE SCALE GENOMIC DNA]</scope>
    <source>
        <strain evidence="1">SZHN2017</strain>
        <tissue evidence="1">Muscle</tissue>
    </source>
</reference>
<keyword evidence="2" id="KW-1185">Reference proteome</keyword>
<gene>
    <name evidence="1" type="ORF">C0Q70_13288</name>
</gene>
<protein>
    <submittedName>
        <fullName evidence="1">Uncharacterized protein</fullName>
    </submittedName>
</protein>
<comment type="caution">
    <text evidence="1">The sequence shown here is derived from an EMBL/GenBank/DDBJ whole genome shotgun (WGS) entry which is preliminary data.</text>
</comment>
<sequence>MMPSPHNIRREVGTKRSEHLEADGGLKQCFCPILCSQHPTGTDEAEKNCNLLEEVGECLDLLGAKTPALRQVLTHVSPDKDGLPDRTIG</sequence>
<evidence type="ECO:0000313" key="1">
    <source>
        <dbReference type="EMBL" id="PVD25629.1"/>
    </source>
</evidence>
<evidence type="ECO:0000313" key="2">
    <source>
        <dbReference type="Proteomes" id="UP000245119"/>
    </source>
</evidence>